<keyword evidence="4" id="KW-1003">Cell membrane</keyword>
<comment type="catalytic activity">
    <reaction evidence="1">
        <text>ATP + protein L-histidine = ADP + protein N-phospho-L-histidine.</text>
        <dbReference type="EC" id="2.7.13.3"/>
    </reaction>
</comment>
<dbReference type="InterPro" id="IPR003661">
    <property type="entry name" value="HisK_dim/P_dom"/>
</dbReference>
<proteinExistence type="predicted"/>
<dbReference type="Pfam" id="PF08448">
    <property type="entry name" value="PAS_4"/>
    <property type="match status" value="1"/>
</dbReference>
<keyword evidence="9" id="KW-0067">ATP-binding</keyword>
<dbReference type="Pfam" id="PF16736">
    <property type="entry name" value="sCache_like"/>
    <property type="match status" value="1"/>
</dbReference>
<dbReference type="GO" id="GO:0016036">
    <property type="term" value="P:cellular response to phosphate starvation"/>
    <property type="evidence" value="ECO:0007669"/>
    <property type="project" value="TreeGrafter"/>
</dbReference>
<dbReference type="SUPFAM" id="SSF55874">
    <property type="entry name" value="ATPase domain of HSP90 chaperone/DNA topoisomerase II/histidine kinase"/>
    <property type="match status" value="1"/>
</dbReference>
<dbReference type="GO" id="GO:0005524">
    <property type="term" value="F:ATP binding"/>
    <property type="evidence" value="ECO:0007669"/>
    <property type="project" value="UniProtKB-KW"/>
</dbReference>
<keyword evidence="16" id="KW-1185">Reference proteome</keyword>
<evidence type="ECO:0000256" key="8">
    <source>
        <dbReference type="ARBA" id="ARBA00022777"/>
    </source>
</evidence>
<evidence type="ECO:0000256" key="10">
    <source>
        <dbReference type="ARBA" id="ARBA00023012"/>
    </source>
</evidence>
<feature type="transmembrane region" description="Helical" evidence="12">
    <location>
        <begin position="152"/>
        <end position="171"/>
    </location>
</feature>
<dbReference type="InterPro" id="IPR035965">
    <property type="entry name" value="PAS-like_dom_sf"/>
</dbReference>
<dbReference type="InterPro" id="IPR036890">
    <property type="entry name" value="HATPase_C_sf"/>
</dbReference>
<dbReference type="RefSeq" id="WP_044296749.1">
    <property type="nucleotide sequence ID" value="NZ_JTGN01000012.1"/>
</dbReference>
<evidence type="ECO:0000256" key="2">
    <source>
        <dbReference type="ARBA" id="ARBA00004236"/>
    </source>
</evidence>
<evidence type="ECO:0000256" key="11">
    <source>
        <dbReference type="ARBA" id="ARBA00023136"/>
    </source>
</evidence>
<evidence type="ECO:0000256" key="6">
    <source>
        <dbReference type="ARBA" id="ARBA00022679"/>
    </source>
</evidence>
<dbReference type="CDD" id="cd00075">
    <property type="entry name" value="HATPase"/>
    <property type="match status" value="1"/>
</dbReference>
<dbReference type="GO" id="GO:0005886">
    <property type="term" value="C:plasma membrane"/>
    <property type="evidence" value="ECO:0007669"/>
    <property type="project" value="UniProtKB-SubCell"/>
</dbReference>
<dbReference type="PRINTS" id="PR00344">
    <property type="entry name" value="BCTRLSENSOR"/>
</dbReference>
<dbReference type="PANTHER" id="PTHR45453">
    <property type="entry name" value="PHOSPHATE REGULON SENSOR PROTEIN PHOR"/>
    <property type="match status" value="1"/>
</dbReference>
<evidence type="ECO:0000256" key="3">
    <source>
        <dbReference type="ARBA" id="ARBA00012438"/>
    </source>
</evidence>
<keyword evidence="6 15" id="KW-0808">Transferase</keyword>
<dbReference type="InterPro" id="IPR004358">
    <property type="entry name" value="Sig_transdc_His_kin-like_C"/>
</dbReference>
<dbReference type="FunFam" id="1.10.287.130:FF:000008">
    <property type="entry name" value="Two-component sensor histidine kinase"/>
    <property type="match status" value="1"/>
</dbReference>
<dbReference type="SUPFAM" id="SSF55785">
    <property type="entry name" value="PYP-like sensor domain (PAS domain)"/>
    <property type="match status" value="1"/>
</dbReference>
<evidence type="ECO:0000256" key="12">
    <source>
        <dbReference type="SAM" id="Phobius"/>
    </source>
</evidence>
<evidence type="ECO:0000259" key="13">
    <source>
        <dbReference type="PROSITE" id="PS50109"/>
    </source>
</evidence>
<dbReference type="Gene3D" id="3.30.450.20">
    <property type="entry name" value="PAS domain"/>
    <property type="match status" value="1"/>
</dbReference>
<dbReference type="AlphaFoldDB" id="A0A4U8QE17"/>
<protein>
    <recommendedName>
        <fullName evidence="3">histidine kinase</fullName>
        <ecNumber evidence="3">2.7.13.3</ecNumber>
    </recommendedName>
</protein>
<dbReference type="Proteomes" id="UP000306509">
    <property type="component" value="Unassembled WGS sequence"/>
</dbReference>
<dbReference type="Pfam" id="PF02518">
    <property type="entry name" value="HATPase_c"/>
    <property type="match status" value="1"/>
</dbReference>
<evidence type="ECO:0000256" key="9">
    <source>
        <dbReference type="ARBA" id="ARBA00022840"/>
    </source>
</evidence>
<dbReference type="GO" id="GO:0000155">
    <property type="term" value="F:phosphorelay sensor kinase activity"/>
    <property type="evidence" value="ECO:0007669"/>
    <property type="project" value="InterPro"/>
</dbReference>
<comment type="caution">
    <text evidence="15">The sequence shown here is derived from an EMBL/GenBank/DDBJ whole genome shotgun (WGS) entry which is preliminary data.</text>
</comment>
<evidence type="ECO:0000256" key="4">
    <source>
        <dbReference type="ARBA" id="ARBA00022475"/>
    </source>
</evidence>
<reference evidence="15 16" key="1">
    <citation type="journal article" date="2019" name="Anaerobe">
        <title>Detection of Robinsoniella peoriensis in multiple bone samples of a trauma patient.</title>
        <authorList>
            <person name="Schrottner P."/>
            <person name="Hartwich K."/>
            <person name="Bunk B."/>
            <person name="Schober I."/>
            <person name="Helbig S."/>
            <person name="Rudolph W.W."/>
            <person name="Gunzer F."/>
        </authorList>
    </citation>
    <scope>NUCLEOTIDE SEQUENCE [LARGE SCALE GENOMIC DNA]</scope>
    <source>
        <strain evidence="15 16">DSM 106044</strain>
    </source>
</reference>
<dbReference type="SMART" id="SM00387">
    <property type="entry name" value="HATPase_c"/>
    <property type="match status" value="1"/>
</dbReference>
<dbReference type="Pfam" id="PF00512">
    <property type="entry name" value="HisKA"/>
    <property type="match status" value="1"/>
</dbReference>
<dbReference type="NCBIfam" id="TIGR00229">
    <property type="entry name" value="sensory_box"/>
    <property type="match status" value="1"/>
</dbReference>
<keyword evidence="12" id="KW-0812">Transmembrane</keyword>
<dbReference type="STRING" id="180332.GCA_000797495_04470"/>
<feature type="domain" description="PAS" evidence="14">
    <location>
        <begin position="223"/>
        <end position="269"/>
    </location>
</feature>
<name>A0A4U8QE17_9FIRM</name>
<dbReference type="FunFam" id="3.30.565.10:FF:000006">
    <property type="entry name" value="Sensor histidine kinase WalK"/>
    <property type="match status" value="1"/>
</dbReference>
<dbReference type="PANTHER" id="PTHR45453:SF1">
    <property type="entry name" value="PHOSPHATE REGULON SENSOR PROTEIN PHOR"/>
    <property type="match status" value="1"/>
</dbReference>
<evidence type="ECO:0000256" key="7">
    <source>
        <dbReference type="ARBA" id="ARBA00022741"/>
    </source>
</evidence>
<dbReference type="PROSITE" id="PS50109">
    <property type="entry name" value="HIS_KIN"/>
    <property type="match status" value="1"/>
</dbReference>
<comment type="subcellular location">
    <subcellularLocation>
        <location evidence="2">Cell membrane</location>
    </subcellularLocation>
</comment>
<sequence>MKKKIYKNVFGLGILTVIFITAAFVLFFNYNMQQQLKNELKTEAVYIAKAYEGLADPVSFLDDIEAQTPSRITYIDPKGKVIYDSQADASKMENHLERPEIIDAAKNGTGISKRTSDTLRQHTYYYAIKLSTGSFLRVSGTIDGLIPTFMKVLPAACVISLIILLGSFMIATKLANGIISNINNIDLQHPTQDVSFNELFPLLNRIEKQNYQIKDQMTDLIEQKEKFNTITTNMNEGLILLDKDSRIVFINQSCKNILGAPSMHYIGKNISLFNRSQQLQNTVEKSLKGETHSEILKLDETTIQFFGNPVIQDGSIQGVVLFVLDITEKYKAEKMRREFSANVSHELKTPLTSISGYAELMQNGMVQPQDISQFAGKIYKEAARLISLVEDIIKISRLDEKDARTTKELVDLYEISTEIVERLSSVAERNMVTLHLEGSSVKLIAVRAMMLDLIYNLCENGIKYNRQGGSVTISIYEEDQHPVIKVSDTGIGIPSKYQERIFERFYRIDKSHSKQTGGTGLGLSIVKHVVEYQGGYIEVHSTPEEGTAITIHL</sequence>
<organism evidence="15 16">
    <name type="scientific">Robinsoniella peoriensis</name>
    <dbReference type="NCBI Taxonomy" id="180332"/>
    <lineage>
        <taxon>Bacteria</taxon>
        <taxon>Bacillati</taxon>
        <taxon>Bacillota</taxon>
        <taxon>Clostridia</taxon>
        <taxon>Lachnospirales</taxon>
        <taxon>Lachnospiraceae</taxon>
        <taxon>Robinsoniella</taxon>
    </lineage>
</organism>
<dbReference type="InterPro" id="IPR050351">
    <property type="entry name" value="BphY/WalK/GraS-like"/>
</dbReference>
<evidence type="ECO:0000256" key="1">
    <source>
        <dbReference type="ARBA" id="ARBA00000085"/>
    </source>
</evidence>
<dbReference type="Gene3D" id="3.30.565.10">
    <property type="entry name" value="Histidine kinase-like ATPase, C-terminal domain"/>
    <property type="match status" value="1"/>
</dbReference>
<keyword evidence="12" id="KW-1133">Transmembrane helix</keyword>
<gene>
    <name evidence="15" type="primary">phoR_1</name>
    <name evidence="15" type="ORF">DSM106044_00243</name>
</gene>
<dbReference type="InterPro" id="IPR013656">
    <property type="entry name" value="PAS_4"/>
</dbReference>
<keyword evidence="10" id="KW-0902">Two-component regulatory system</keyword>
<dbReference type="InterPro" id="IPR036097">
    <property type="entry name" value="HisK_dim/P_sf"/>
</dbReference>
<dbReference type="GO" id="GO:0004721">
    <property type="term" value="F:phosphoprotein phosphatase activity"/>
    <property type="evidence" value="ECO:0007669"/>
    <property type="project" value="TreeGrafter"/>
</dbReference>
<keyword evidence="7" id="KW-0547">Nucleotide-binding</keyword>
<keyword evidence="5" id="KW-0597">Phosphoprotein</keyword>
<dbReference type="InterPro" id="IPR005467">
    <property type="entry name" value="His_kinase_dom"/>
</dbReference>
<dbReference type="SMART" id="SM00091">
    <property type="entry name" value="PAS"/>
    <property type="match status" value="1"/>
</dbReference>
<dbReference type="CDD" id="cd00130">
    <property type="entry name" value="PAS"/>
    <property type="match status" value="1"/>
</dbReference>
<dbReference type="InterPro" id="IPR031967">
    <property type="entry name" value="PhoR_single_Cache-like_dom"/>
</dbReference>
<feature type="transmembrane region" description="Helical" evidence="12">
    <location>
        <begin position="9"/>
        <end position="30"/>
    </location>
</feature>
<feature type="domain" description="Histidine kinase" evidence="13">
    <location>
        <begin position="342"/>
        <end position="553"/>
    </location>
</feature>
<evidence type="ECO:0000259" key="14">
    <source>
        <dbReference type="PROSITE" id="PS50112"/>
    </source>
</evidence>
<dbReference type="SMART" id="SM00388">
    <property type="entry name" value="HisKA"/>
    <property type="match status" value="1"/>
</dbReference>
<dbReference type="InterPro" id="IPR003594">
    <property type="entry name" value="HATPase_dom"/>
</dbReference>
<dbReference type="SUPFAM" id="SSF47384">
    <property type="entry name" value="Homodimeric domain of signal transducing histidine kinase"/>
    <property type="match status" value="1"/>
</dbReference>
<dbReference type="EMBL" id="QGQD01000006">
    <property type="protein sequence ID" value="TLD02744.1"/>
    <property type="molecule type" value="Genomic_DNA"/>
</dbReference>
<dbReference type="PROSITE" id="PS50112">
    <property type="entry name" value="PAS"/>
    <property type="match status" value="1"/>
</dbReference>
<keyword evidence="8" id="KW-0418">Kinase</keyword>
<dbReference type="CDD" id="cd00082">
    <property type="entry name" value="HisKA"/>
    <property type="match status" value="1"/>
</dbReference>
<evidence type="ECO:0000313" key="16">
    <source>
        <dbReference type="Proteomes" id="UP000306509"/>
    </source>
</evidence>
<dbReference type="InterPro" id="IPR000014">
    <property type="entry name" value="PAS"/>
</dbReference>
<evidence type="ECO:0000313" key="15">
    <source>
        <dbReference type="EMBL" id="TLD02744.1"/>
    </source>
</evidence>
<evidence type="ECO:0000256" key="5">
    <source>
        <dbReference type="ARBA" id="ARBA00022553"/>
    </source>
</evidence>
<dbReference type="EC" id="2.7.13.3" evidence="3"/>
<dbReference type="Gene3D" id="1.10.287.130">
    <property type="match status" value="1"/>
</dbReference>
<accession>A0A4U8QE17</accession>
<keyword evidence="11 12" id="KW-0472">Membrane</keyword>